<dbReference type="Pfam" id="PF09678">
    <property type="entry name" value="Caa3_CtaG"/>
    <property type="match status" value="1"/>
</dbReference>
<evidence type="ECO:0000256" key="1">
    <source>
        <dbReference type="ARBA" id="ARBA00004651"/>
    </source>
</evidence>
<dbReference type="Proteomes" id="UP000182063">
    <property type="component" value="Chromosome"/>
</dbReference>
<keyword evidence="8" id="KW-1185">Reference proteome</keyword>
<feature type="transmembrane region" description="Helical" evidence="6">
    <location>
        <begin position="107"/>
        <end position="127"/>
    </location>
</feature>
<proteinExistence type="predicted"/>
<dbReference type="InterPro" id="IPR019108">
    <property type="entry name" value="Caa3_assmbl_CtaG-rel"/>
</dbReference>
<keyword evidence="5 6" id="KW-0472">Membrane</keyword>
<evidence type="ECO:0000256" key="4">
    <source>
        <dbReference type="ARBA" id="ARBA00022989"/>
    </source>
</evidence>
<feature type="transmembrane region" description="Helical" evidence="6">
    <location>
        <begin position="171"/>
        <end position="193"/>
    </location>
</feature>
<feature type="transmembrane region" description="Helical" evidence="6">
    <location>
        <begin position="139"/>
        <end position="159"/>
    </location>
</feature>
<dbReference type="OrthoDB" id="259025at2"/>
<organism evidence="7 8">
    <name type="scientific">Tardibacter chloracetimidivorans</name>
    <dbReference type="NCBI Taxonomy" id="1921510"/>
    <lineage>
        <taxon>Bacteria</taxon>
        <taxon>Pseudomonadati</taxon>
        <taxon>Pseudomonadota</taxon>
        <taxon>Alphaproteobacteria</taxon>
        <taxon>Sphingomonadales</taxon>
        <taxon>Sphingomonadaceae</taxon>
        <taxon>Tardibacter</taxon>
    </lineage>
</organism>
<evidence type="ECO:0000256" key="6">
    <source>
        <dbReference type="SAM" id="Phobius"/>
    </source>
</evidence>
<feature type="transmembrane region" description="Helical" evidence="6">
    <location>
        <begin position="29"/>
        <end position="48"/>
    </location>
</feature>
<evidence type="ECO:0000256" key="2">
    <source>
        <dbReference type="ARBA" id="ARBA00022475"/>
    </source>
</evidence>
<keyword evidence="4 6" id="KW-1133">Transmembrane helix</keyword>
<dbReference type="GO" id="GO:0005886">
    <property type="term" value="C:plasma membrane"/>
    <property type="evidence" value="ECO:0007669"/>
    <property type="project" value="UniProtKB-SubCell"/>
</dbReference>
<feature type="transmembrane region" description="Helical" evidence="6">
    <location>
        <begin position="213"/>
        <end position="238"/>
    </location>
</feature>
<gene>
    <name evidence="7" type="ORF">BSL82_11350</name>
</gene>
<feature type="transmembrane region" description="Helical" evidence="6">
    <location>
        <begin position="82"/>
        <end position="100"/>
    </location>
</feature>
<dbReference type="STRING" id="1921510.BSL82_11350"/>
<dbReference type="KEGG" id="sphj:BSL82_11350"/>
<evidence type="ECO:0008006" key="9">
    <source>
        <dbReference type="Google" id="ProtNLM"/>
    </source>
</evidence>
<dbReference type="EMBL" id="CP018221">
    <property type="protein sequence ID" value="API59839.1"/>
    <property type="molecule type" value="Genomic_DNA"/>
</dbReference>
<protein>
    <recommendedName>
        <fullName evidence="9">CAAX protease</fullName>
    </recommendedName>
</protein>
<keyword evidence="3 6" id="KW-0812">Transmembrane</keyword>
<keyword evidence="2" id="KW-1003">Cell membrane</keyword>
<dbReference type="AlphaFoldDB" id="A0A1L3ZW55"/>
<comment type="subcellular location">
    <subcellularLocation>
        <location evidence="1">Cell membrane</location>
        <topology evidence="1">Multi-pass membrane protein</topology>
    </subcellularLocation>
</comment>
<evidence type="ECO:0000256" key="5">
    <source>
        <dbReference type="ARBA" id="ARBA00023136"/>
    </source>
</evidence>
<evidence type="ECO:0000313" key="7">
    <source>
        <dbReference type="EMBL" id="API59839.1"/>
    </source>
</evidence>
<evidence type="ECO:0000313" key="8">
    <source>
        <dbReference type="Proteomes" id="UP000182063"/>
    </source>
</evidence>
<accession>A0A1L3ZW55</accession>
<evidence type="ECO:0000256" key="3">
    <source>
        <dbReference type="ARBA" id="ARBA00022692"/>
    </source>
</evidence>
<feature type="transmembrane region" description="Helical" evidence="6">
    <location>
        <begin position="55"/>
        <end position="76"/>
    </location>
</feature>
<dbReference type="RefSeq" id="WP_072597629.1">
    <property type="nucleotide sequence ID" value="NZ_CP018221.1"/>
</dbReference>
<sequence length="248" mass="26076">MDAVKVWTPYCGAAPAPAELLARWNLDPVLLAALVAATLAGGFALRPYPARRRAFLAAMALLAVLFISPFCALTSALFSARVVHHVLLTACAAPLLAAAIGTDRHRLPGGLAAWTALHGLIFWLWHAPPAYAWALSSDAAYWLMQASLLASAAGLWTALRTAPALAGVGALLATMVQMGVLGALITFSGRALYAPHLLGPQDWGYSPLEDQQLAGLIMWAPGAAIYLAAALVLLGLWLRDESARPQPG</sequence>
<name>A0A1L3ZW55_9SPHN</name>
<reference evidence="8" key="1">
    <citation type="submission" date="2016-11" db="EMBL/GenBank/DDBJ databases">
        <title>Complete Genome Sequence of alachlor-degrading Sphingomonas sp. strain JJ-A5.</title>
        <authorList>
            <person name="Lee H."/>
            <person name="Ka J.-O."/>
        </authorList>
    </citation>
    <scope>NUCLEOTIDE SEQUENCE [LARGE SCALE GENOMIC DNA]</scope>
    <source>
        <strain evidence="8">JJ-A5</strain>
    </source>
</reference>